<evidence type="ECO:0000313" key="3">
    <source>
        <dbReference type="Proteomes" id="UP001169862"/>
    </source>
</evidence>
<keyword evidence="1" id="KW-0732">Signal</keyword>
<name>A0AAW7XL98_9GAMM</name>
<protein>
    <submittedName>
        <fullName evidence="2">Uncharacterized protein</fullName>
    </submittedName>
</protein>
<feature type="chain" id="PRO_5043936458" evidence="1">
    <location>
        <begin position="19"/>
        <end position="170"/>
    </location>
</feature>
<accession>A0AAW7XL98</accession>
<dbReference type="Proteomes" id="UP001169862">
    <property type="component" value="Unassembled WGS sequence"/>
</dbReference>
<comment type="caution">
    <text evidence="2">The sequence shown here is derived from an EMBL/GenBank/DDBJ whole genome shotgun (WGS) entry which is preliminary data.</text>
</comment>
<proteinExistence type="predicted"/>
<reference evidence="2" key="1">
    <citation type="submission" date="2023-07" db="EMBL/GenBank/DDBJ databases">
        <title>Genome content predicts the carbon catabolic preferences of heterotrophic bacteria.</title>
        <authorList>
            <person name="Gralka M."/>
        </authorList>
    </citation>
    <scope>NUCLEOTIDE SEQUENCE</scope>
    <source>
        <strain evidence="2">I2M16</strain>
    </source>
</reference>
<dbReference type="RefSeq" id="WP_303551970.1">
    <property type="nucleotide sequence ID" value="NZ_JAUOPG010000012.1"/>
</dbReference>
<dbReference type="EMBL" id="JAUOPG010000012">
    <property type="protein sequence ID" value="MDO6455068.1"/>
    <property type="molecule type" value="Genomic_DNA"/>
</dbReference>
<evidence type="ECO:0000256" key="1">
    <source>
        <dbReference type="SAM" id="SignalP"/>
    </source>
</evidence>
<evidence type="ECO:0000313" key="2">
    <source>
        <dbReference type="EMBL" id="MDO6455068.1"/>
    </source>
</evidence>
<gene>
    <name evidence="2" type="ORF">Q4490_15965</name>
</gene>
<dbReference type="AlphaFoldDB" id="A0AAW7XL98"/>
<sequence>MKIIVILLLSFLFSSSFANGLNNWKSERENISQLIDAGNKGEAWCTAWPYLQTNDPDALLDTSLAVMYGFIYPPNFSQDTLNHLRLTLTLSMQSLSEGEGLVANPDDKVTLLEFVVSLLGSNIFRADAAQTLACFDNEKAVYKHCIAEAEKAQLIPTWESFKGEFNEYCP</sequence>
<feature type="signal peptide" evidence="1">
    <location>
        <begin position="1"/>
        <end position="18"/>
    </location>
</feature>
<organism evidence="2 3">
    <name type="scientific">Neptunomonas phycophila</name>
    <dbReference type="NCBI Taxonomy" id="1572645"/>
    <lineage>
        <taxon>Bacteria</taxon>
        <taxon>Pseudomonadati</taxon>
        <taxon>Pseudomonadota</taxon>
        <taxon>Gammaproteobacteria</taxon>
        <taxon>Oceanospirillales</taxon>
        <taxon>Oceanospirillaceae</taxon>
        <taxon>Neptunomonas</taxon>
    </lineage>
</organism>